<evidence type="ECO:0000313" key="1">
    <source>
        <dbReference type="EMBL" id="EEG47803.1"/>
    </source>
</evidence>
<dbReference type="HOGENOM" id="CLU_3096154_0_0_9"/>
<reference evidence="1 2" key="1">
    <citation type="submission" date="2009-01" db="EMBL/GenBank/DDBJ databases">
        <authorList>
            <person name="Fulton L."/>
            <person name="Clifton S."/>
            <person name="Fulton B."/>
            <person name="Xu J."/>
            <person name="Minx P."/>
            <person name="Pepin K.H."/>
            <person name="Johnson M."/>
            <person name="Bhonagiri V."/>
            <person name="Nash W.E."/>
            <person name="Mardis E.R."/>
            <person name="Wilson R.K."/>
        </authorList>
    </citation>
    <scope>NUCLEOTIDE SEQUENCE [LARGE SCALE GENOMIC DNA]</scope>
    <source>
        <strain evidence="2">DSM 10507 / JCM 14656 / S5a33</strain>
    </source>
</reference>
<name>C0CR40_BLAHS</name>
<evidence type="ECO:0000313" key="2">
    <source>
        <dbReference type="Proteomes" id="UP000003100"/>
    </source>
</evidence>
<keyword evidence="2" id="KW-1185">Reference proteome</keyword>
<proteinExistence type="predicted"/>
<sequence length="51" mass="5961">MNVAEPANTMFPVKFRVRVTGFAIMRRQRNMPWKQSIPTAVKCMRKGSDNY</sequence>
<dbReference type="AlphaFoldDB" id="C0CR40"/>
<gene>
    <name evidence="1" type="ORF">RUMHYD_03353</name>
</gene>
<protein>
    <submittedName>
        <fullName evidence="1">Uncharacterized protein</fullName>
    </submittedName>
</protein>
<reference evidence="1 2" key="2">
    <citation type="submission" date="2009-02" db="EMBL/GenBank/DDBJ databases">
        <title>Draft genome sequence of Blautia hydrogenotrophica DSM 10507 (Ruminococcus hydrogenotrophicus DSM 10507).</title>
        <authorList>
            <person name="Sudarsanam P."/>
            <person name="Ley R."/>
            <person name="Guruge J."/>
            <person name="Turnbaugh P.J."/>
            <person name="Mahowald M."/>
            <person name="Liep D."/>
            <person name="Gordon J."/>
        </authorList>
    </citation>
    <scope>NUCLEOTIDE SEQUENCE [LARGE SCALE GENOMIC DNA]</scope>
    <source>
        <strain evidence="2">DSM 10507 / JCM 14656 / S5a33</strain>
    </source>
</reference>
<organism evidence="1 2">
    <name type="scientific">Blautia hydrogenotrophica (strain DSM 10507 / JCM 14656 / S5a33)</name>
    <name type="common">Ruminococcus hydrogenotrophicus</name>
    <dbReference type="NCBI Taxonomy" id="476272"/>
    <lineage>
        <taxon>Bacteria</taxon>
        <taxon>Bacillati</taxon>
        <taxon>Bacillota</taxon>
        <taxon>Clostridia</taxon>
        <taxon>Lachnospirales</taxon>
        <taxon>Lachnospiraceae</taxon>
        <taxon>Blautia</taxon>
    </lineage>
</organism>
<dbReference type="EMBL" id="ACBZ01000177">
    <property type="protein sequence ID" value="EEG47803.1"/>
    <property type="molecule type" value="Genomic_DNA"/>
</dbReference>
<accession>C0CR40</accession>
<dbReference type="Proteomes" id="UP000003100">
    <property type="component" value="Unassembled WGS sequence"/>
</dbReference>
<comment type="caution">
    <text evidence="1">The sequence shown here is derived from an EMBL/GenBank/DDBJ whole genome shotgun (WGS) entry which is preliminary data.</text>
</comment>